<accession>A0ABS6F7V3</accession>
<protein>
    <submittedName>
        <fullName evidence="1">DUF4160 domain-containing protein</fullName>
    </submittedName>
</protein>
<organism evidence="1 2">
    <name type="scientific">Dysosmobacter acutus</name>
    <dbReference type="NCBI Taxonomy" id="2841504"/>
    <lineage>
        <taxon>Bacteria</taxon>
        <taxon>Bacillati</taxon>
        <taxon>Bacillota</taxon>
        <taxon>Clostridia</taxon>
        <taxon>Eubacteriales</taxon>
        <taxon>Oscillospiraceae</taxon>
        <taxon>Dysosmobacter</taxon>
    </lineage>
</organism>
<dbReference type="RefSeq" id="WP_216631856.1">
    <property type="nucleotide sequence ID" value="NZ_JAHLQN010000001.1"/>
</dbReference>
<proteinExistence type="predicted"/>
<dbReference type="Pfam" id="PF13711">
    <property type="entry name" value="DUF4160"/>
    <property type="match status" value="1"/>
</dbReference>
<reference evidence="1 2" key="1">
    <citation type="submission" date="2021-06" db="EMBL/GenBank/DDBJ databases">
        <authorList>
            <person name="Sun Q."/>
            <person name="Li D."/>
        </authorList>
    </citation>
    <scope>NUCLEOTIDE SEQUENCE [LARGE SCALE GENOMIC DNA]</scope>
    <source>
        <strain evidence="1 2">MSJ-2</strain>
    </source>
</reference>
<name>A0ABS6F7V3_9FIRM</name>
<evidence type="ECO:0000313" key="2">
    <source>
        <dbReference type="Proteomes" id="UP000787672"/>
    </source>
</evidence>
<dbReference type="Proteomes" id="UP000787672">
    <property type="component" value="Unassembled WGS sequence"/>
</dbReference>
<gene>
    <name evidence="1" type="ORF">KQI82_05430</name>
</gene>
<dbReference type="InterPro" id="IPR025427">
    <property type="entry name" value="DUF4160"/>
</dbReference>
<sequence length="84" mass="9833">MPVLSRFYGIIIRMYFLQSEHNPPHIHAIYNEDVAAIDFMTGEVIEGELPPKALAMVREWLGLHKDTLQEIWETQEFKKIPPLE</sequence>
<keyword evidence="2" id="KW-1185">Reference proteome</keyword>
<evidence type="ECO:0000313" key="1">
    <source>
        <dbReference type="EMBL" id="MBU5626363.1"/>
    </source>
</evidence>
<comment type="caution">
    <text evidence="1">The sequence shown here is derived from an EMBL/GenBank/DDBJ whole genome shotgun (WGS) entry which is preliminary data.</text>
</comment>
<dbReference type="EMBL" id="JAHLQN010000001">
    <property type="protein sequence ID" value="MBU5626363.1"/>
    <property type="molecule type" value="Genomic_DNA"/>
</dbReference>